<dbReference type="Proteomes" id="UP000239772">
    <property type="component" value="Unassembled WGS sequence"/>
</dbReference>
<dbReference type="PIRSF" id="PIRSF006493">
    <property type="entry name" value="Prok_Ku"/>
    <property type="match status" value="1"/>
</dbReference>
<feature type="chain" id="PRO_5015468758" description="Non-homologous end joining protein Ku" evidence="4">
    <location>
        <begin position="29"/>
        <end position="339"/>
    </location>
</feature>
<protein>
    <recommendedName>
        <fullName evidence="2">Non-homologous end joining protein Ku</fullName>
    </recommendedName>
</protein>
<dbReference type="SMART" id="SM00559">
    <property type="entry name" value="Ku78"/>
    <property type="match status" value="1"/>
</dbReference>
<evidence type="ECO:0000256" key="3">
    <source>
        <dbReference type="SAM" id="MobiDB-lite"/>
    </source>
</evidence>
<dbReference type="AlphaFoldDB" id="A0A2T1HUH2"/>
<dbReference type="NCBIfam" id="TIGR02772">
    <property type="entry name" value="Ku_bact"/>
    <property type="match status" value="1"/>
</dbReference>
<keyword evidence="2" id="KW-0227">DNA damage</keyword>
<comment type="subunit">
    <text evidence="2">Homodimer. Interacts with LigD.</text>
</comment>
<evidence type="ECO:0000256" key="4">
    <source>
        <dbReference type="SAM" id="SignalP"/>
    </source>
</evidence>
<dbReference type="InterPro" id="IPR009187">
    <property type="entry name" value="Prok_Ku"/>
</dbReference>
<evidence type="ECO:0000259" key="5">
    <source>
        <dbReference type="SMART" id="SM00559"/>
    </source>
</evidence>
<dbReference type="PANTHER" id="PTHR41251:SF1">
    <property type="entry name" value="NON-HOMOLOGOUS END JOINING PROTEIN KU"/>
    <property type="match status" value="1"/>
</dbReference>
<accession>A0A2T1HUH2</accession>
<gene>
    <name evidence="2" type="primary">ku</name>
    <name evidence="6" type="ORF">SLNSH_10165</name>
</gene>
<keyword evidence="4" id="KW-0732">Signal</keyword>
<dbReference type="PANTHER" id="PTHR41251">
    <property type="entry name" value="NON-HOMOLOGOUS END JOINING PROTEIN KU"/>
    <property type="match status" value="1"/>
</dbReference>
<evidence type="ECO:0000313" key="7">
    <source>
        <dbReference type="Proteomes" id="UP000239772"/>
    </source>
</evidence>
<proteinExistence type="inferred from homology"/>
<comment type="similarity">
    <text evidence="2">Belongs to the prokaryotic Ku family.</text>
</comment>
<comment type="caution">
    <text evidence="6">The sequence shown here is derived from an EMBL/GenBank/DDBJ whole genome shotgun (WGS) entry which is preliminary data.</text>
</comment>
<organism evidence="6 7">
    <name type="scientific">Alsobacter soli</name>
    <dbReference type="NCBI Taxonomy" id="2109933"/>
    <lineage>
        <taxon>Bacteria</taxon>
        <taxon>Pseudomonadati</taxon>
        <taxon>Pseudomonadota</taxon>
        <taxon>Alphaproteobacteria</taxon>
        <taxon>Hyphomicrobiales</taxon>
        <taxon>Alsobacteraceae</taxon>
        <taxon>Alsobacter</taxon>
    </lineage>
</organism>
<dbReference type="GO" id="GO:0006310">
    <property type="term" value="P:DNA recombination"/>
    <property type="evidence" value="ECO:0007669"/>
    <property type="project" value="UniProtKB-KW"/>
</dbReference>
<dbReference type="RefSeq" id="WP_106336668.1">
    <property type="nucleotide sequence ID" value="NZ_PVZS01000009.1"/>
</dbReference>
<sequence length="339" mass="36616">MAPRANWKGYLKLSLVSCAVALYPASTAASRIAFHTVNRETGNRLRRQMFDPDTGDVVESENQVRGYEVAKGDYVIVEDEEIDAIALESTHTIDIESFVPRSEIDELYVDAPYYLAPDDRVAQEAFAVIREAMRQEDVVGIARVVLYRRERILMLEPRGKGLFAATLRYPYEVRQPGAYFDDIPDVTIPPDMLDLASHIIGRMKKSFDPAAFQDRYEDALINLVKAKQSGRAAPAATAAPRPSNVVNLMDALRRSLESEQALAPEGRARKAPGGKAPSSPKAPAKESGAPEQAGARGTAKPLAASKPVKKAGKVDKSAPATARGGAGGPAKGGRSKKSA</sequence>
<evidence type="ECO:0000313" key="6">
    <source>
        <dbReference type="EMBL" id="PSC05169.1"/>
    </source>
</evidence>
<evidence type="ECO:0000256" key="2">
    <source>
        <dbReference type="HAMAP-Rule" id="MF_01875"/>
    </source>
</evidence>
<dbReference type="OrthoDB" id="9780854at2"/>
<dbReference type="Gene3D" id="2.40.290.10">
    <property type="match status" value="1"/>
</dbReference>
<dbReference type="InterPro" id="IPR016194">
    <property type="entry name" value="SPOC-like_C_dom_sf"/>
</dbReference>
<keyword evidence="2" id="KW-0234">DNA repair</keyword>
<dbReference type="GO" id="GO:0003690">
    <property type="term" value="F:double-stranded DNA binding"/>
    <property type="evidence" value="ECO:0007669"/>
    <property type="project" value="UniProtKB-UniRule"/>
</dbReference>
<dbReference type="CDD" id="cd00789">
    <property type="entry name" value="KU_like"/>
    <property type="match status" value="1"/>
</dbReference>
<dbReference type="HAMAP" id="MF_01875">
    <property type="entry name" value="Prokaryotic_Ku"/>
    <property type="match status" value="1"/>
</dbReference>
<dbReference type="SUPFAM" id="SSF100939">
    <property type="entry name" value="SPOC domain-like"/>
    <property type="match status" value="1"/>
</dbReference>
<feature type="signal peptide" evidence="4">
    <location>
        <begin position="1"/>
        <end position="28"/>
    </location>
</feature>
<dbReference type="Pfam" id="PF02735">
    <property type="entry name" value="Ku"/>
    <property type="match status" value="1"/>
</dbReference>
<name>A0A2T1HUH2_9HYPH</name>
<feature type="region of interest" description="Disordered" evidence="3">
    <location>
        <begin position="260"/>
        <end position="339"/>
    </location>
</feature>
<dbReference type="InterPro" id="IPR006164">
    <property type="entry name" value="DNA_bd_Ku70/Ku80"/>
</dbReference>
<evidence type="ECO:0000256" key="1">
    <source>
        <dbReference type="ARBA" id="ARBA00023125"/>
    </source>
</evidence>
<keyword evidence="1 2" id="KW-0238">DNA-binding</keyword>
<keyword evidence="2" id="KW-0233">DNA recombination</keyword>
<dbReference type="EMBL" id="PVZS01000009">
    <property type="protein sequence ID" value="PSC05169.1"/>
    <property type="molecule type" value="Genomic_DNA"/>
</dbReference>
<feature type="domain" description="Ku" evidence="5">
    <location>
        <begin position="55"/>
        <end position="185"/>
    </location>
</feature>
<keyword evidence="7" id="KW-1185">Reference proteome</keyword>
<comment type="function">
    <text evidence="2">With LigD forms a non-homologous end joining (NHEJ) DNA repair enzyme, which repairs dsDNA breaks with reduced fidelity. Binds linear dsDNA with 5'- and 3'- overhangs but not closed circular dsDNA nor ssDNA. Recruits and stimulates the ligase activity of LigD.</text>
</comment>
<dbReference type="GO" id="GO:0006303">
    <property type="term" value="P:double-strand break repair via nonhomologous end joining"/>
    <property type="evidence" value="ECO:0007669"/>
    <property type="project" value="UniProtKB-UniRule"/>
</dbReference>
<reference evidence="7" key="1">
    <citation type="submission" date="2018-03" db="EMBL/GenBank/DDBJ databases">
        <authorList>
            <person name="Sun L."/>
            <person name="Liu H."/>
            <person name="Chen W."/>
            <person name="Huang K."/>
            <person name="Liu W."/>
            <person name="Gao X."/>
        </authorList>
    </citation>
    <scope>NUCLEOTIDE SEQUENCE [LARGE SCALE GENOMIC DNA]</scope>
    <source>
        <strain evidence="7">SH9</strain>
    </source>
</reference>